<gene>
    <name evidence="3" type="ORF">Amac_075500</name>
</gene>
<dbReference type="InterPro" id="IPR036390">
    <property type="entry name" value="WH_DNA-bd_sf"/>
</dbReference>
<dbReference type="AlphaFoldDB" id="A0A5M3X537"/>
<dbReference type="GO" id="GO:0003700">
    <property type="term" value="F:DNA-binding transcription factor activity"/>
    <property type="evidence" value="ECO:0007669"/>
    <property type="project" value="InterPro"/>
</dbReference>
<dbReference type="SMART" id="SM00347">
    <property type="entry name" value="HTH_MARR"/>
    <property type="match status" value="1"/>
</dbReference>
<proteinExistence type="predicted"/>
<dbReference type="PANTHER" id="PTHR39515">
    <property type="entry name" value="CONSERVED PROTEIN"/>
    <property type="match status" value="1"/>
</dbReference>
<name>A0A5M3X537_9ACTN</name>
<sequence>MGYHYSQRNPSTSGSGMTTAASPGDIHVSHEELTRLRMALGRLGRVLRQQNDEGLSYALISLLFNVARNQPTTAGDLAVSEGVSPPSVTRSLNRLFELGLISREQDSVDRRATLIRLTNAGMLERARILRSREVWLSGHLDRLSPDELTALLNAVPVLERLCDPETP</sequence>
<dbReference type="InterPro" id="IPR036388">
    <property type="entry name" value="WH-like_DNA-bd_sf"/>
</dbReference>
<dbReference type="EMBL" id="BLAE01000052">
    <property type="protein sequence ID" value="GES13953.1"/>
    <property type="molecule type" value="Genomic_DNA"/>
</dbReference>
<comment type="caution">
    <text evidence="3">The sequence shown here is derived from an EMBL/GenBank/DDBJ whole genome shotgun (WGS) entry which is preliminary data.</text>
</comment>
<dbReference type="Proteomes" id="UP000331127">
    <property type="component" value="Unassembled WGS sequence"/>
</dbReference>
<organism evidence="3 4">
    <name type="scientific">Acrocarpospora macrocephala</name>
    <dbReference type="NCBI Taxonomy" id="150177"/>
    <lineage>
        <taxon>Bacteria</taxon>
        <taxon>Bacillati</taxon>
        <taxon>Actinomycetota</taxon>
        <taxon>Actinomycetes</taxon>
        <taxon>Streptosporangiales</taxon>
        <taxon>Streptosporangiaceae</taxon>
        <taxon>Acrocarpospora</taxon>
    </lineage>
</organism>
<dbReference type="InterPro" id="IPR052526">
    <property type="entry name" value="HTH-type_Bedaq_tolerance"/>
</dbReference>
<dbReference type="Gene3D" id="1.10.10.10">
    <property type="entry name" value="Winged helix-like DNA-binding domain superfamily/Winged helix DNA-binding domain"/>
    <property type="match status" value="1"/>
</dbReference>
<evidence type="ECO:0000256" key="1">
    <source>
        <dbReference type="SAM" id="MobiDB-lite"/>
    </source>
</evidence>
<dbReference type="PROSITE" id="PS50995">
    <property type="entry name" value="HTH_MARR_2"/>
    <property type="match status" value="1"/>
</dbReference>
<feature type="domain" description="HTH marR-type" evidence="2">
    <location>
        <begin position="33"/>
        <end position="160"/>
    </location>
</feature>
<dbReference type="SUPFAM" id="SSF46785">
    <property type="entry name" value="Winged helix' DNA-binding domain"/>
    <property type="match status" value="1"/>
</dbReference>
<reference evidence="3 4" key="1">
    <citation type="submission" date="2019-10" db="EMBL/GenBank/DDBJ databases">
        <title>Whole genome shotgun sequence of Acrocarpospora macrocephala NBRC 16266.</title>
        <authorList>
            <person name="Ichikawa N."/>
            <person name="Kimura A."/>
            <person name="Kitahashi Y."/>
            <person name="Komaki H."/>
            <person name="Oguchi A."/>
        </authorList>
    </citation>
    <scope>NUCLEOTIDE SEQUENCE [LARGE SCALE GENOMIC DNA]</scope>
    <source>
        <strain evidence="3 4">NBRC 16266</strain>
    </source>
</reference>
<dbReference type="InterPro" id="IPR000835">
    <property type="entry name" value="HTH_MarR-typ"/>
</dbReference>
<dbReference type="Pfam" id="PF01047">
    <property type="entry name" value="MarR"/>
    <property type="match status" value="1"/>
</dbReference>
<feature type="region of interest" description="Disordered" evidence="1">
    <location>
        <begin position="1"/>
        <end position="23"/>
    </location>
</feature>
<protein>
    <recommendedName>
        <fullName evidence="2">HTH marR-type domain-containing protein</fullName>
    </recommendedName>
</protein>
<evidence type="ECO:0000313" key="4">
    <source>
        <dbReference type="Proteomes" id="UP000331127"/>
    </source>
</evidence>
<accession>A0A5M3X537</accession>
<evidence type="ECO:0000259" key="2">
    <source>
        <dbReference type="PROSITE" id="PS50995"/>
    </source>
</evidence>
<feature type="compositionally biased region" description="Low complexity" evidence="1">
    <location>
        <begin position="10"/>
        <end position="23"/>
    </location>
</feature>
<keyword evidence="4" id="KW-1185">Reference proteome</keyword>
<evidence type="ECO:0000313" key="3">
    <source>
        <dbReference type="EMBL" id="GES13953.1"/>
    </source>
</evidence>
<dbReference type="PANTHER" id="PTHR39515:SF2">
    <property type="entry name" value="HTH-TYPE TRANSCRIPTIONAL REGULATOR RV0880"/>
    <property type="match status" value="1"/>
</dbReference>